<keyword evidence="5" id="KW-1185">Reference proteome</keyword>
<feature type="region of interest" description="Disordered" evidence="2">
    <location>
        <begin position="1"/>
        <end position="102"/>
    </location>
</feature>
<dbReference type="GO" id="GO:0045182">
    <property type="term" value="F:translation regulator activity"/>
    <property type="evidence" value="ECO:0000318"/>
    <property type="project" value="GO_Central"/>
</dbReference>
<dbReference type="Pfam" id="PF22909">
    <property type="entry name" value="Caulimovir_coat_dom"/>
    <property type="match status" value="1"/>
</dbReference>
<dbReference type="GO" id="GO:0003727">
    <property type="term" value="F:single-stranded RNA binding"/>
    <property type="evidence" value="ECO:0000318"/>
    <property type="project" value="GO_Central"/>
</dbReference>
<dbReference type="HOGENOM" id="CLU_374838_0_0_1"/>
<organism evidence="4 5">
    <name type="scientific">Amborella trichopoda</name>
    <dbReference type="NCBI Taxonomy" id="13333"/>
    <lineage>
        <taxon>Eukaryota</taxon>
        <taxon>Viridiplantae</taxon>
        <taxon>Streptophyta</taxon>
        <taxon>Embryophyta</taxon>
        <taxon>Tracheophyta</taxon>
        <taxon>Spermatophyta</taxon>
        <taxon>Magnoliopsida</taxon>
        <taxon>Amborellales</taxon>
        <taxon>Amborellaceae</taxon>
        <taxon>Amborella</taxon>
    </lineage>
</organism>
<dbReference type="InterPro" id="IPR001878">
    <property type="entry name" value="Znf_CCHC"/>
</dbReference>
<keyword evidence="1" id="KW-0862">Zinc</keyword>
<feature type="compositionally biased region" description="Acidic residues" evidence="2">
    <location>
        <begin position="197"/>
        <end position="231"/>
    </location>
</feature>
<dbReference type="GO" id="GO:0008270">
    <property type="term" value="F:zinc ion binding"/>
    <property type="evidence" value="ECO:0007669"/>
    <property type="project" value="UniProtKB-KW"/>
</dbReference>
<feature type="compositionally biased region" description="Acidic residues" evidence="2">
    <location>
        <begin position="124"/>
        <end position="133"/>
    </location>
</feature>
<name>U5D330_AMBTC</name>
<dbReference type="PROSITE" id="PS50158">
    <property type="entry name" value="ZF_CCHC"/>
    <property type="match status" value="1"/>
</dbReference>
<evidence type="ECO:0000313" key="5">
    <source>
        <dbReference type="Proteomes" id="UP000017836"/>
    </source>
</evidence>
<feature type="region of interest" description="Disordered" evidence="2">
    <location>
        <begin position="119"/>
        <end position="247"/>
    </location>
</feature>
<evidence type="ECO:0000259" key="3">
    <source>
        <dbReference type="PROSITE" id="PS50158"/>
    </source>
</evidence>
<protein>
    <recommendedName>
        <fullName evidence="3">CCHC-type domain-containing protein</fullName>
    </recommendedName>
</protein>
<keyword evidence="1" id="KW-0479">Metal-binding</keyword>
<dbReference type="SUPFAM" id="SSF57756">
    <property type="entry name" value="Retrovirus zinc finger-like domains"/>
    <property type="match status" value="1"/>
</dbReference>
<dbReference type="GO" id="GO:2000767">
    <property type="term" value="P:positive regulation of cytoplasmic translation"/>
    <property type="evidence" value="ECO:0000318"/>
    <property type="project" value="GO_Central"/>
</dbReference>
<sequence>MTPDGPRLRTSSDPLPPPADGSTGWKPGIYPPAEVPSSVTKDPVTENPVDSLLEDPATEDPEDPPPPEDPSPPEDPFPEYSTIPSQQDRWDTLGEPSGRYDYMVNYAAPPHAHIPLSSIVATGWDDDDDDDDNTGSPSDPIVDANIVNDNTGSPSDPIEELTPDEQFDADYAHLQFLSSMPHLDDATPPNELVPSSSDDEDSDDEDNETVYETALEDSDPEDFDTDDEDDSSSSFSGGVSDCDTAETPSENTFVATNQSTAEVAMALTLQQELEELEYPQIQKLQEKAMSSVTSAYRPPAEPIMGPVNYPPATMIQPFEVGETRERRKGFKEFKQPTFDLPSAHAGTGAMLILPDDIGQYNDTISRWEAITINLVNEKTWYDNKTKAAYIENLLGETEKKVWIQWRMAYQAEYDAIVNVADDPQNLISQIRRVITLEDPFQGSTMEQDQAYQDLERLSCTSMKDLLTYMNQYKYLAAKTGRMYVSPELSEKFFRKMPPLIGREIEAAFLQKYPGAVIGVLPRIHFSHSYLAELCKRAAIQKGIKDLSFCSKIPIPGYYQQPSKKYGVRKAMTYKGKPHDSHVRVIRKKNQDKAGKCKCYICGDESHFARDCKRKTGNIARAAILDNLDLPDDYDVLSVDLNESDSDDICSISEGETGAYAATIDSRPWRETALMLGPDTGGWRGQVNVGEKKKNCQHEWQHNQDILSTPDRRCAFCRVETNKRMRIFCPLCLLIALMTRLI</sequence>
<dbReference type="InterPro" id="IPR036875">
    <property type="entry name" value="Znf_CCHC_sf"/>
</dbReference>
<evidence type="ECO:0000256" key="1">
    <source>
        <dbReference type="PROSITE-ProRule" id="PRU00047"/>
    </source>
</evidence>
<feature type="compositionally biased region" description="Low complexity" evidence="2">
    <location>
        <begin position="232"/>
        <end position="242"/>
    </location>
</feature>
<reference evidence="5" key="1">
    <citation type="journal article" date="2013" name="Science">
        <title>The Amborella genome and the evolution of flowering plants.</title>
        <authorList>
            <consortium name="Amborella Genome Project"/>
        </authorList>
    </citation>
    <scope>NUCLEOTIDE SEQUENCE [LARGE SCALE GENOMIC DNA]</scope>
</reference>
<dbReference type="Gramene" id="ERN20006">
    <property type="protein sequence ID" value="ERN20006"/>
    <property type="gene ID" value="AMTR_s00071p00160240"/>
</dbReference>
<evidence type="ECO:0000256" key="2">
    <source>
        <dbReference type="SAM" id="MobiDB-lite"/>
    </source>
</evidence>
<feature type="compositionally biased region" description="Acidic residues" evidence="2">
    <location>
        <begin position="157"/>
        <end position="168"/>
    </location>
</feature>
<feature type="compositionally biased region" description="Acidic residues" evidence="2">
    <location>
        <begin position="52"/>
        <end position="66"/>
    </location>
</feature>
<gene>
    <name evidence="4" type="ORF">AMTR_s00071p00160240</name>
</gene>
<dbReference type="SMART" id="SM00343">
    <property type="entry name" value="ZnF_C2HC"/>
    <property type="match status" value="1"/>
</dbReference>
<keyword evidence="1" id="KW-0863">Zinc-finger</keyword>
<dbReference type="GO" id="GO:0003729">
    <property type="term" value="F:mRNA binding"/>
    <property type="evidence" value="ECO:0000318"/>
    <property type="project" value="GO_Central"/>
</dbReference>
<dbReference type="EMBL" id="KI392062">
    <property type="protein sequence ID" value="ERN20006.1"/>
    <property type="molecule type" value="Genomic_DNA"/>
</dbReference>
<dbReference type="eggNOG" id="ENOG502SDE9">
    <property type="taxonomic scope" value="Eukaryota"/>
</dbReference>
<accession>U5D330</accession>
<feature type="domain" description="CCHC-type" evidence="3">
    <location>
        <begin position="597"/>
        <end position="613"/>
    </location>
</feature>
<evidence type="ECO:0000313" key="4">
    <source>
        <dbReference type="EMBL" id="ERN20006.1"/>
    </source>
</evidence>
<proteinExistence type="predicted"/>
<dbReference type="GO" id="GO:0005737">
    <property type="term" value="C:cytoplasm"/>
    <property type="evidence" value="ECO:0000318"/>
    <property type="project" value="GO_Central"/>
</dbReference>
<dbReference type="Proteomes" id="UP000017836">
    <property type="component" value="Unassembled WGS sequence"/>
</dbReference>
<dbReference type="AlphaFoldDB" id="U5D330"/>